<proteinExistence type="predicted"/>
<reference evidence="2" key="1">
    <citation type="submission" date="2020-02" db="EMBL/GenBank/DDBJ databases">
        <title>Genomic and physiological characterization of two novel Nitrospinaceae genera.</title>
        <authorList>
            <person name="Mueller A.J."/>
            <person name="Jung M.-Y."/>
            <person name="Strachan C.R."/>
            <person name="Herbold C.W."/>
            <person name="Kirkegaard R.H."/>
            <person name="Daims H."/>
        </authorList>
    </citation>
    <scope>NUCLEOTIDE SEQUENCE [LARGE SCALE GENOMIC DNA]</scope>
</reference>
<accession>A0A7T0C3C0</accession>
<sequence length="403" mass="46334">MTDLISPGKLKHIALDRQGLLKRDTFGRGLNAVERAIRHLGYVQIDTISVVARAHTHTLLTRVSNFENSYLETLLKERKIFEYRFPVAAFRPIQDFRFTRLHARKFRSKQPRSKEVQSMMKRVLQRIRSEGPLRSRDFGDNAPKSSGWWDWKPAKCALEQLYFQGDLMISARDGFEKSYDLTERVLPSTVDTREPAIEEFASFLIDTTIRSHGFAAYTSFSSGGRYGMSLGNSVKAELKRRVESGELNCATTSAGTKIWIEPETLDQGTTLPSDTVQILSPFDNLVIQRERVREFFGFDYQIECYVPEAKRRYGYFCLPILRGDRFIGRMDCKAHREEARFEIKALFLEPDFSSQRTFSGLADPLASAIIDFARFDQCDNVLVTHCRPSFAKQRLVKALSNYL</sequence>
<protein>
    <submittedName>
        <fullName evidence="1">Winged helix-turn-helix domain-containing protein</fullName>
    </submittedName>
</protein>
<dbReference type="Pfam" id="PF06224">
    <property type="entry name" value="AlkZ-like"/>
    <property type="match status" value="1"/>
</dbReference>
<dbReference type="PANTHER" id="PTHR30528">
    <property type="entry name" value="CYTOPLASMIC PROTEIN"/>
    <property type="match status" value="1"/>
</dbReference>
<evidence type="ECO:0000313" key="2">
    <source>
        <dbReference type="Proteomes" id="UP000594464"/>
    </source>
</evidence>
<dbReference type="AlphaFoldDB" id="A0A7T0C3C0"/>
<organism evidence="1 2">
    <name type="scientific">Candidatus Nitrohelix vancouverensis</name>
    <dbReference type="NCBI Taxonomy" id="2705534"/>
    <lineage>
        <taxon>Bacteria</taxon>
        <taxon>Pseudomonadati</taxon>
        <taxon>Nitrospinota/Tectimicrobiota group</taxon>
        <taxon>Nitrospinota</taxon>
        <taxon>Nitrospinia</taxon>
        <taxon>Nitrospinales</taxon>
        <taxon>Nitrospinaceae</taxon>
        <taxon>Candidatus Nitrohelix</taxon>
    </lineage>
</organism>
<name>A0A7T0C3C0_9BACT</name>
<dbReference type="KEGG" id="nva:G3M78_10450"/>
<dbReference type="EMBL" id="CP048620">
    <property type="protein sequence ID" value="QPJ65787.1"/>
    <property type="molecule type" value="Genomic_DNA"/>
</dbReference>
<evidence type="ECO:0000313" key="1">
    <source>
        <dbReference type="EMBL" id="QPJ65787.1"/>
    </source>
</evidence>
<dbReference type="PANTHER" id="PTHR30528:SF0">
    <property type="entry name" value="CYTOPLASMIC PROTEIN"/>
    <property type="match status" value="1"/>
</dbReference>
<dbReference type="InterPro" id="IPR009351">
    <property type="entry name" value="AlkZ-like"/>
</dbReference>
<dbReference type="Proteomes" id="UP000594464">
    <property type="component" value="Chromosome"/>
</dbReference>
<gene>
    <name evidence="1" type="ORF">G3M78_10450</name>
</gene>